<accession>Q55B84</accession>
<sequence>MNNNNNKDSLGTIQNISLTQFNLGTIRNEKAGIYWLDKHFFSITLFKLIAHSHHLVSIQSSTTHTTSSTTTGPHPSTFHSASTTDGKSSSGRGGKTLTTGGKSSSSGGGGKTSNACTHSLSIIVK</sequence>
<dbReference type="InParanoid" id="Q55B84"/>
<dbReference type="PaxDb" id="44689-DDB0216814"/>
<evidence type="ECO:0000256" key="1">
    <source>
        <dbReference type="SAM" id="MobiDB-lite"/>
    </source>
</evidence>
<keyword evidence="3" id="KW-1185">Reference proteome</keyword>
<dbReference type="HOGENOM" id="CLU_1996861_0_0_1"/>
<proteinExistence type="predicted"/>
<comment type="caution">
    <text evidence="2">The sequence shown here is derived from an EMBL/GenBank/DDBJ whole genome shotgun (WGS) entry which is preliminary data.</text>
</comment>
<feature type="compositionally biased region" description="Low complexity" evidence="1">
    <location>
        <begin position="60"/>
        <end position="105"/>
    </location>
</feature>
<dbReference type="EMBL" id="AAFI02000006">
    <property type="protein sequence ID" value="EAL71835.1"/>
    <property type="molecule type" value="Genomic_DNA"/>
</dbReference>
<dbReference type="RefSeq" id="XP_645728.1">
    <property type="nucleotide sequence ID" value="XM_640636.1"/>
</dbReference>
<dbReference type="VEuPathDB" id="AmoebaDB:DDB_G0271410"/>
<evidence type="ECO:0000313" key="2">
    <source>
        <dbReference type="EMBL" id="EAL71835.1"/>
    </source>
</evidence>
<evidence type="ECO:0000313" key="3">
    <source>
        <dbReference type="Proteomes" id="UP000002195"/>
    </source>
</evidence>
<gene>
    <name evidence="2" type="ORF">DDB_G0271410</name>
</gene>
<name>Q55B84_DICDI</name>
<protein>
    <submittedName>
        <fullName evidence="2">Uncharacterized protein</fullName>
    </submittedName>
</protein>
<dbReference type="AlphaFoldDB" id="Q55B84"/>
<feature type="region of interest" description="Disordered" evidence="1">
    <location>
        <begin position="59"/>
        <end position="112"/>
    </location>
</feature>
<dbReference type="Proteomes" id="UP000002195">
    <property type="component" value="Unassembled WGS sequence"/>
</dbReference>
<reference evidence="2 3" key="1">
    <citation type="journal article" date="2005" name="Nature">
        <title>The genome of the social amoeba Dictyostelium discoideum.</title>
        <authorList>
            <consortium name="The Dictyostelium discoideum Sequencing Consortium"/>
            <person name="Eichinger L."/>
            <person name="Pachebat J.A."/>
            <person name="Glockner G."/>
            <person name="Rajandream M.A."/>
            <person name="Sucgang R."/>
            <person name="Berriman M."/>
            <person name="Song J."/>
            <person name="Olsen R."/>
            <person name="Szafranski K."/>
            <person name="Xu Q."/>
            <person name="Tunggal B."/>
            <person name="Kummerfeld S."/>
            <person name="Madera M."/>
            <person name="Konfortov B.A."/>
            <person name="Rivero F."/>
            <person name="Bankier A.T."/>
            <person name="Lehmann R."/>
            <person name="Hamlin N."/>
            <person name="Davies R."/>
            <person name="Gaudet P."/>
            <person name="Fey P."/>
            <person name="Pilcher K."/>
            <person name="Chen G."/>
            <person name="Saunders D."/>
            <person name="Sodergren E."/>
            <person name="Davis P."/>
            <person name="Kerhornou A."/>
            <person name="Nie X."/>
            <person name="Hall N."/>
            <person name="Anjard C."/>
            <person name="Hemphill L."/>
            <person name="Bason N."/>
            <person name="Farbrother P."/>
            <person name="Desany B."/>
            <person name="Just E."/>
            <person name="Morio T."/>
            <person name="Rost R."/>
            <person name="Churcher C."/>
            <person name="Cooper J."/>
            <person name="Haydock S."/>
            <person name="van Driessche N."/>
            <person name="Cronin A."/>
            <person name="Goodhead I."/>
            <person name="Muzny D."/>
            <person name="Mourier T."/>
            <person name="Pain A."/>
            <person name="Lu M."/>
            <person name="Harper D."/>
            <person name="Lindsay R."/>
            <person name="Hauser H."/>
            <person name="James K."/>
            <person name="Quiles M."/>
            <person name="Madan Babu M."/>
            <person name="Saito T."/>
            <person name="Buchrieser C."/>
            <person name="Wardroper A."/>
            <person name="Felder M."/>
            <person name="Thangavelu M."/>
            <person name="Johnson D."/>
            <person name="Knights A."/>
            <person name="Loulseged H."/>
            <person name="Mungall K."/>
            <person name="Oliver K."/>
            <person name="Price C."/>
            <person name="Quail M.A."/>
            <person name="Urushihara H."/>
            <person name="Hernandez J."/>
            <person name="Rabbinowitsch E."/>
            <person name="Steffen D."/>
            <person name="Sanders M."/>
            <person name="Ma J."/>
            <person name="Kohara Y."/>
            <person name="Sharp S."/>
            <person name="Simmonds M."/>
            <person name="Spiegler S."/>
            <person name="Tivey A."/>
            <person name="Sugano S."/>
            <person name="White B."/>
            <person name="Walker D."/>
            <person name="Woodward J."/>
            <person name="Winckler T."/>
            <person name="Tanaka Y."/>
            <person name="Shaulsky G."/>
            <person name="Schleicher M."/>
            <person name="Weinstock G."/>
            <person name="Rosenthal A."/>
            <person name="Cox E.C."/>
            <person name="Chisholm R.L."/>
            <person name="Gibbs R."/>
            <person name="Loomis W.F."/>
            <person name="Platzer M."/>
            <person name="Kay R.R."/>
            <person name="Williams J."/>
            <person name="Dear P.H."/>
            <person name="Noegel A.A."/>
            <person name="Barrell B."/>
            <person name="Kuspa A."/>
        </authorList>
    </citation>
    <scope>NUCLEOTIDE SEQUENCE [LARGE SCALE GENOMIC DNA]</scope>
    <source>
        <strain evidence="2 3">AX4</strain>
    </source>
</reference>
<organism evidence="2 3">
    <name type="scientific">Dictyostelium discoideum</name>
    <name type="common">Social amoeba</name>
    <dbReference type="NCBI Taxonomy" id="44689"/>
    <lineage>
        <taxon>Eukaryota</taxon>
        <taxon>Amoebozoa</taxon>
        <taxon>Evosea</taxon>
        <taxon>Eumycetozoa</taxon>
        <taxon>Dictyostelia</taxon>
        <taxon>Dictyosteliales</taxon>
        <taxon>Dictyosteliaceae</taxon>
        <taxon>Dictyostelium</taxon>
    </lineage>
</organism>
<dbReference type="GeneID" id="8617921"/>
<dbReference type="KEGG" id="ddi:DDB_G0271410"/>